<accession>A0A0F9KTU4</accession>
<keyword evidence="1" id="KW-0175">Coiled coil</keyword>
<evidence type="ECO:0000256" key="1">
    <source>
        <dbReference type="SAM" id="Coils"/>
    </source>
</evidence>
<name>A0A0F9KTU4_9ZZZZ</name>
<organism evidence="2">
    <name type="scientific">marine sediment metagenome</name>
    <dbReference type="NCBI Taxonomy" id="412755"/>
    <lineage>
        <taxon>unclassified sequences</taxon>
        <taxon>metagenomes</taxon>
        <taxon>ecological metagenomes</taxon>
    </lineage>
</organism>
<dbReference type="AlphaFoldDB" id="A0A0F9KTU4"/>
<feature type="coiled-coil region" evidence="1">
    <location>
        <begin position="86"/>
        <end position="113"/>
    </location>
</feature>
<comment type="caution">
    <text evidence="2">The sequence shown here is derived from an EMBL/GenBank/DDBJ whole genome shotgun (WGS) entry which is preliminary data.</text>
</comment>
<reference evidence="2" key="1">
    <citation type="journal article" date="2015" name="Nature">
        <title>Complex archaea that bridge the gap between prokaryotes and eukaryotes.</title>
        <authorList>
            <person name="Spang A."/>
            <person name="Saw J.H."/>
            <person name="Jorgensen S.L."/>
            <person name="Zaremba-Niedzwiedzka K."/>
            <person name="Martijn J."/>
            <person name="Lind A.E."/>
            <person name="van Eijk R."/>
            <person name="Schleper C."/>
            <person name="Guy L."/>
            <person name="Ettema T.J."/>
        </authorList>
    </citation>
    <scope>NUCLEOTIDE SEQUENCE</scope>
</reference>
<gene>
    <name evidence="2" type="ORF">LCGC14_1662080</name>
</gene>
<evidence type="ECO:0000313" key="2">
    <source>
        <dbReference type="EMBL" id="KKM18795.1"/>
    </source>
</evidence>
<protein>
    <submittedName>
        <fullName evidence="2">Uncharacterized protein</fullName>
    </submittedName>
</protein>
<dbReference type="EMBL" id="LAZR01014142">
    <property type="protein sequence ID" value="KKM18795.1"/>
    <property type="molecule type" value="Genomic_DNA"/>
</dbReference>
<sequence length="151" mass="16800">MSETANEPTTMVEKLCTGGPCKLWRIWANDVQEMLKIARQDLVAIVGDAINPTSTQQKCAKLVGVLAAAGKTAELLAQVCDRPDIAAAQDAKYEEERRERRETRRNLAAIDNLAMQLRRVRDEGDDTSDKCISAGIMTHVYELRSLLAIRE</sequence>
<proteinExistence type="predicted"/>